<dbReference type="SUPFAM" id="SSF52540">
    <property type="entry name" value="P-loop containing nucleoside triphosphate hydrolases"/>
    <property type="match status" value="1"/>
</dbReference>
<evidence type="ECO:0000313" key="5">
    <source>
        <dbReference type="Proteomes" id="UP000315133"/>
    </source>
</evidence>
<evidence type="ECO:0000256" key="3">
    <source>
        <dbReference type="SAM" id="MobiDB-lite"/>
    </source>
</evidence>
<dbReference type="GO" id="GO:0051782">
    <property type="term" value="P:negative regulation of cell division"/>
    <property type="evidence" value="ECO:0007669"/>
    <property type="project" value="TreeGrafter"/>
</dbReference>
<feature type="compositionally biased region" description="Low complexity" evidence="3">
    <location>
        <begin position="156"/>
        <end position="165"/>
    </location>
</feature>
<dbReference type="Proteomes" id="UP000315133">
    <property type="component" value="Unassembled WGS sequence"/>
</dbReference>
<keyword evidence="5" id="KW-1185">Reference proteome</keyword>
<keyword evidence="4" id="KW-0966">Cell projection</keyword>
<evidence type="ECO:0000256" key="2">
    <source>
        <dbReference type="ARBA" id="ARBA00022840"/>
    </source>
</evidence>
<feature type="compositionally biased region" description="Basic and acidic residues" evidence="3">
    <location>
        <begin position="127"/>
        <end position="142"/>
    </location>
</feature>
<dbReference type="GO" id="GO:0005524">
    <property type="term" value="F:ATP binding"/>
    <property type="evidence" value="ECO:0007669"/>
    <property type="project" value="UniProtKB-KW"/>
</dbReference>
<feature type="region of interest" description="Disordered" evidence="3">
    <location>
        <begin position="120"/>
        <end position="195"/>
    </location>
</feature>
<dbReference type="GO" id="GO:0016887">
    <property type="term" value="F:ATP hydrolysis activity"/>
    <property type="evidence" value="ECO:0007669"/>
    <property type="project" value="TreeGrafter"/>
</dbReference>
<protein>
    <submittedName>
        <fullName evidence="4">MinD-like ATPase involved in chromosome partitioning or flagellar assembly</fullName>
    </submittedName>
</protein>
<organism evidence="4 5">
    <name type="scientific">Ornithinimicrobium humiphilum</name>
    <dbReference type="NCBI Taxonomy" id="125288"/>
    <lineage>
        <taxon>Bacteria</taxon>
        <taxon>Bacillati</taxon>
        <taxon>Actinomycetota</taxon>
        <taxon>Actinomycetes</taxon>
        <taxon>Micrococcales</taxon>
        <taxon>Ornithinimicrobiaceae</taxon>
        <taxon>Ornithinimicrobium</taxon>
    </lineage>
</organism>
<accession>A0A543KMG9</accession>
<feature type="compositionally biased region" description="Acidic residues" evidence="3">
    <location>
        <begin position="166"/>
        <end position="175"/>
    </location>
</feature>
<dbReference type="InterPro" id="IPR050625">
    <property type="entry name" value="ParA/MinD_ATPase"/>
</dbReference>
<dbReference type="AlphaFoldDB" id="A0A543KMG9"/>
<dbReference type="Gene3D" id="3.40.50.300">
    <property type="entry name" value="P-loop containing nucleotide triphosphate hydrolases"/>
    <property type="match status" value="1"/>
</dbReference>
<keyword evidence="2" id="KW-0067">ATP-binding</keyword>
<dbReference type="PANTHER" id="PTHR43384:SF6">
    <property type="entry name" value="SEPTUM SITE-DETERMINING PROTEIN MIND HOMOLOG, CHLOROPLASTIC"/>
    <property type="match status" value="1"/>
</dbReference>
<gene>
    <name evidence="4" type="ORF">FB476_1130</name>
</gene>
<dbReference type="RefSeq" id="WP_141817910.1">
    <property type="nucleotide sequence ID" value="NZ_BAAAIL010000003.1"/>
</dbReference>
<dbReference type="GO" id="GO:0005829">
    <property type="term" value="C:cytosol"/>
    <property type="evidence" value="ECO:0007669"/>
    <property type="project" value="TreeGrafter"/>
</dbReference>
<dbReference type="OrthoDB" id="3217709at2"/>
<dbReference type="GO" id="GO:0009898">
    <property type="term" value="C:cytoplasmic side of plasma membrane"/>
    <property type="evidence" value="ECO:0007669"/>
    <property type="project" value="TreeGrafter"/>
</dbReference>
<keyword evidence="4" id="KW-0282">Flagellum</keyword>
<proteinExistence type="predicted"/>
<evidence type="ECO:0000313" key="4">
    <source>
        <dbReference type="EMBL" id="TQM96266.1"/>
    </source>
</evidence>
<sequence length="481" mass="49516">MSLPLVTGVAPRWEAALAGALASAARVHVVRRCADVPELVGTVAAGLGRVVVVSSDLRGLDRAALDALREHGALVLGVHPPGDEAGSRGLARWGVGVTVPADAPVEALDAALDRLLDADAPAASRPVDPERAVGTGDPDHEPPGTGPDAHRPPPAAVVVSGAPAPEDAEGPDPEESPDHAEGAAPVRASPDDEEPGRVVAVWGPTGAPGRTTVAVNLAAELADPLHPVLLVDADTYGASVAQTLALLDEVPGIAAAARAADQGTLDRDTLARLAPEVRPGLRVLTGLPRADRWPELRDVALADVLEQCRSLAPTTVVDVAAPLEQDEELSFDTLAPRRNGAALTALDAADRVVVVGTADPVGLQRLVRGLDQLAACTHAERTVVVTRVRPGPVGPDPGRRIQEALDRFASTGPVHLVPEDQDALDMALLHGRVLAEVRPRSPARLALVELAGAVAGRAPARARAARRPVLGWLAGRRAAAL</sequence>
<dbReference type="EMBL" id="VFPU01000001">
    <property type="protein sequence ID" value="TQM96266.1"/>
    <property type="molecule type" value="Genomic_DNA"/>
</dbReference>
<comment type="caution">
    <text evidence="4">The sequence shown here is derived from an EMBL/GenBank/DDBJ whole genome shotgun (WGS) entry which is preliminary data.</text>
</comment>
<keyword evidence="4" id="KW-0969">Cilium</keyword>
<dbReference type="InterPro" id="IPR027417">
    <property type="entry name" value="P-loop_NTPase"/>
</dbReference>
<dbReference type="PANTHER" id="PTHR43384">
    <property type="entry name" value="SEPTUM SITE-DETERMINING PROTEIN MIND HOMOLOG, CHLOROPLASTIC-RELATED"/>
    <property type="match status" value="1"/>
</dbReference>
<keyword evidence="1" id="KW-0547">Nucleotide-binding</keyword>
<reference evidence="4 5" key="1">
    <citation type="submission" date="2019-06" db="EMBL/GenBank/DDBJ databases">
        <title>Sequencing the genomes of 1000 actinobacteria strains.</title>
        <authorList>
            <person name="Klenk H.-P."/>
        </authorList>
    </citation>
    <scope>NUCLEOTIDE SEQUENCE [LARGE SCALE GENOMIC DNA]</scope>
    <source>
        <strain evidence="4 5">DSM 12362</strain>
    </source>
</reference>
<name>A0A543KMG9_9MICO</name>
<evidence type="ECO:0000256" key="1">
    <source>
        <dbReference type="ARBA" id="ARBA00022741"/>
    </source>
</evidence>